<organism evidence="1 2">
    <name type="scientific">Streptomyces argenteolus</name>
    <dbReference type="NCBI Taxonomy" id="67274"/>
    <lineage>
        <taxon>Bacteria</taxon>
        <taxon>Bacillati</taxon>
        <taxon>Actinomycetota</taxon>
        <taxon>Actinomycetes</taxon>
        <taxon>Kitasatosporales</taxon>
        <taxon>Streptomycetaceae</taxon>
        <taxon>Streptomyces</taxon>
    </lineage>
</organism>
<proteinExistence type="predicted"/>
<dbReference type="InterPro" id="IPR010982">
    <property type="entry name" value="Lambda_DNA-bd_dom_sf"/>
</dbReference>
<gene>
    <name evidence="1" type="ORF">ACFY8O_13850</name>
</gene>
<protein>
    <submittedName>
        <fullName evidence="1">Helix-turn-helix domain-containing protein</fullName>
    </submittedName>
</protein>
<evidence type="ECO:0000313" key="1">
    <source>
        <dbReference type="EMBL" id="MFF5897004.1"/>
    </source>
</evidence>
<dbReference type="SUPFAM" id="SSF47413">
    <property type="entry name" value="lambda repressor-like DNA-binding domains"/>
    <property type="match status" value="1"/>
</dbReference>
<evidence type="ECO:0000313" key="2">
    <source>
        <dbReference type="Proteomes" id="UP001602322"/>
    </source>
</evidence>
<dbReference type="RefSeq" id="WP_387901641.1">
    <property type="nucleotide sequence ID" value="NZ_JBIBEG010000003.1"/>
</dbReference>
<name>A0ABW6X580_9ACTN</name>
<dbReference type="EMBL" id="JBIBEG010000003">
    <property type="protein sequence ID" value="MFF5897004.1"/>
    <property type="molecule type" value="Genomic_DNA"/>
</dbReference>
<dbReference type="InterPro" id="IPR001387">
    <property type="entry name" value="Cro/C1-type_HTH"/>
</dbReference>
<accession>A0ABW6X580</accession>
<dbReference type="CDD" id="cd00093">
    <property type="entry name" value="HTH_XRE"/>
    <property type="match status" value="1"/>
</dbReference>
<reference evidence="1 2" key="1">
    <citation type="submission" date="2024-10" db="EMBL/GenBank/DDBJ databases">
        <title>The Natural Products Discovery Center: Release of the First 8490 Sequenced Strains for Exploring Actinobacteria Biosynthetic Diversity.</title>
        <authorList>
            <person name="Kalkreuter E."/>
            <person name="Kautsar S.A."/>
            <person name="Yang D."/>
            <person name="Bader C.D."/>
            <person name="Teijaro C.N."/>
            <person name="Fluegel L."/>
            <person name="Davis C.M."/>
            <person name="Simpson J.R."/>
            <person name="Lauterbach L."/>
            <person name="Steele A.D."/>
            <person name="Gui C."/>
            <person name="Meng S."/>
            <person name="Li G."/>
            <person name="Viehrig K."/>
            <person name="Ye F."/>
            <person name="Su P."/>
            <person name="Kiefer A.F."/>
            <person name="Nichols A."/>
            <person name="Cepeda A.J."/>
            <person name="Yan W."/>
            <person name="Fan B."/>
            <person name="Jiang Y."/>
            <person name="Adhikari A."/>
            <person name="Zheng C.-J."/>
            <person name="Schuster L."/>
            <person name="Cowan T.M."/>
            <person name="Smanski M.J."/>
            <person name="Chevrette M.G."/>
            <person name="De Carvalho L.P.S."/>
            <person name="Shen B."/>
        </authorList>
    </citation>
    <scope>NUCLEOTIDE SEQUENCE [LARGE SCALE GENOMIC DNA]</scope>
    <source>
        <strain evidence="1 2">NPDC012540</strain>
    </source>
</reference>
<sequence length="209" mass="22809">MEMAYRTLTADVIAALTYWPDVLWAGQKKNPPDPVDLTVLPPFFNEVLHALPWWNRDWKVTHVEPGLPLEIDSDHRGYRARFTEVSVPGTVDSGSGESLPFVAKVGFAADRLIRFQAKIGEVVLGPSEAPAGQLEPHPFARLLTGLMALRGIPVRAMARETARSMSTIHMLRGGRHNPDPRLAREIAAALGMSEADVAVIAGLDDGSTQ</sequence>
<comment type="caution">
    <text evidence="1">The sequence shown here is derived from an EMBL/GenBank/DDBJ whole genome shotgun (WGS) entry which is preliminary data.</text>
</comment>
<dbReference type="Proteomes" id="UP001602322">
    <property type="component" value="Unassembled WGS sequence"/>
</dbReference>
<keyword evidence="2" id="KW-1185">Reference proteome</keyword>